<dbReference type="PANTHER" id="PTHR12901">
    <property type="entry name" value="SPERM PROTEIN HOMOLOG"/>
    <property type="match status" value="1"/>
</dbReference>
<reference evidence="3" key="1">
    <citation type="submission" date="2020-10" db="EMBL/GenBank/DDBJ databases">
        <title>Connecting structure to function with the recovery of over 1000 high-quality activated sludge metagenome-assembled genomes encoding full-length rRNA genes using long-read sequencing.</title>
        <authorList>
            <person name="Singleton C.M."/>
            <person name="Petriglieri F."/>
            <person name="Kristensen J.M."/>
            <person name="Kirkegaard R.H."/>
            <person name="Michaelsen T.Y."/>
            <person name="Andersen M.H."/>
            <person name="Karst S.M."/>
            <person name="Dueholm M.S."/>
            <person name="Nielsen P.H."/>
            <person name="Albertsen M."/>
        </authorList>
    </citation>
    <scope>NUCLEOTIDE SEQUENCE</scope>
    <source>
        <strain evidence="3">Bjer_18-Q3-R1-45_BAT3C.347</strain>
    </source>
</reference>
<evidence type="ECO:0000259" key="2">
    <source>
        <dbReference type="Pfam" id="PF03364"/>
    </source>
</evidence>
<comment type="caution">
    <text evidence="3">The sequence shown here is derived from an EMBL/GenBank/DDBJ whole genome shotgun (WGS) entry which is preliminary data.</text>
</comment>
<dbReference type="InterPro" id="IPR044996">
    <property type="entry name" value="COQ10-like"/>
</dbReference>
<dbReference type="InterPro" id="IPR005031">
    <property type="entry name" value="COQ10_START"/>
</dbReference>
<dbReference type="GO" id="GO:0045333">
    <property type="term" value="P:cellular respiration"/>
    <property type="evidence" value="ECO:0007669"/>
    <property type="project" value="InterPro"/>
</dbReference>
<feature type="domain" description="Coenzyme Q-binding protein COQ10 START" evidence="2">
    <location>
        <begin position="10"/>
        <end position="134"/>
    </location>
</feature>
<evidence type="ECO:0000256" key="1">
    <source>
        <dbReference type="ARBA" id="ARBA00008918"/>
    </source>
</evidence>
<name>A0A9D7E1D0_9PROT</name>
<protein>
    <submittedName>
        <fullName evidence="3">Type II toxin-antitoxin system RatA family toxin</fullName>
    </submittedName>
</protein>
<accession>A0A9D7E1D0</accession>
<dbReference type="PANTHER" id="PTHR12901:SF10">
    <property type="entry name" value="COENZYME Q-BINDING PROTEIN COQ10, MITOCHONDRIAL"/>
    <property type="match status" value="1"/>
</dbReference>
<evidence type="ECO:0000313" key="3">
    <source>
        <dbReference type="EMBL" id="MBK6972364.1"/>
    </source>
</evidence>
<dbReference type="CDD" id="cd07813">
    <property type="entry name" value="COQ10p_like"/>
    <property type="match status" value="1"/>
</dbReference>
<sequence length="151" mass="17248">MAPHRESRVVAVPAERLFELVADVERYPEFLPLMRDATIVGRSENAYETQQTLALGLLVHRFRTRTELDRPRAIRVTSNDRAFSRFEILWSFSPTPEGHCRVDFSLDYEVRSFWLKPVGDVLIAPMALTMVDAFVTRARKLDAAGDPSRIG</sequence>
<evidence type="ECO:0000313" key="4">
    <source>
        <dbReference type="Proteomes" id="UP000807785"/>
    </source>
</evidence>
<dbReference type="EMBL" id="JADJEV010000002">
    <property type="protein sequence ID" value="MBK6972364.1"/>
    <property type="molecule type" value="Genomic_DNA"/>
</dbReference>
<comment type="similarity">
    <text evidence="1">Belongs to the ribosome association toxin RatA family.</text>
</comment>
<dbReference type="Proteomes" id="UP000807785">
    <property type="component" value="Unassembled WGS sequence"/>
</dbReference>
<dbReference type="InterPro" id="IPR023393">
    <property type="entry name" value="START-like_dom_sf"/>
</dbReference>
<dbReference type="Gene3D" id="3.30.530.20">
    <property type="match status" value="1"/>
</dbReference>
<organism evidence="3 4">
    <name type="scientific">Candidatus Methylophosphatis roskildensis</name>
    <dbReference type="NCBI Taxonomy" id="2899263"/>
    <lineage>
        <taxon>Bacteria</taxon>
        <taxon>Pseudomonadati</taxon>
        <taxon>Pseudomonadota</taxon>
        <taxon>Betaproteobacteria</taxon>
        <taxon>Nitrosomonadales</taxon>
        <taxon>Sterolibacteriaceae</taxon>
        <taxon>Candidatus Methylophosphatis</taxon>
    </lineage>
</organism>
<gene>
    <name evidence="3" type="ORF">IPH26_05200</name>
</gene>
<dbReference type="Pfam" id="PF03364">
    <property type="entry name" value="Polyketide_cyc"/>
    <property type="match status" value="1"/>
</dbReference>
<proteinExistence type="inferred from homology"/>
<dbReference type="AlphaFoldDB" id="A0A9D7E1D0"/>
<dbReference type="GO" id="GO:0048039">
    <property type="term" value="F:ubiquinone binding"/>
    <property type="evidence" value="ECO:0007669"/>
    <property type="project" value="InterPro"/>
</dbReference>
<dbReference type="SUPFAM" id="SSF55961">
    <property type="entry name" value="Bet v1-like"/>
    <property type="match status" value="1"/>
</dbReference>